<name>A0ABN2JET6_9MICO</name>
<feature type="transmembrane region" description="Helical" evidence="7">
    <location>
        <begin position="155"/>
        <end position="174"/>
    </location>
</feature>
<comment type="caution">
    <text evidence="9">The sequence shown here is derived from an EMBL/GenBank/DDBJ whole genome shotgun (WGS) entry which is preliminary data.</text>
</comment>
<keyword evidence="3" id="KW-1003">Cell membrane</keyword>
<keyword evidence="10" id="KW-1185">Reference proteome</keyword>
<evidence type="ECO:0000256" key="3">
    <source>
        <dbReference type="ARBA" id="ARBA00022475"/>
    </source>
</evidence>
<dbReference type="PANTHER" id="PTHR43386:SF6">
    <property type="entry name" value="ABC TRANSPORTER PERMEASE PROTEIN"/>
    <property type="match status" value="1"/>
</dbReference>
<dbReference type="PROSITE" id="PS50928">
    <property type="entry name" value="ABC_TM1"/>
    <property type="match status" value="1"/>
</dbReference>
<feature type="transmembrane region" description="Helical" evidence="7">
    <location>
        <begin position="30"/>
        <end position="51"/>
    </location>
</feature>
<protein>
    <submittedName>
        <fullName evidence="9">ABC transporter permease</fullName>
    </submittedName>
</protein>
<gene>
    <name evidence="9" type="ORF">GCM10009809_19020</name>
</gene>
<feature type="transmembrane region" description="Helical" evidence="7">
    <location>
        <begin position="205"/>
        <end position="224"/>
    </location>
</feature>
<accession>A0ABN2JET6</accession>
<comment type="similarity">
    <text evidence="7">Belongs to the binding-protein-dependent transport system permease family.</text>
</comment>
<feature type="transmembrane region" description="Helical" evidence="7">
    <location>
        <begin position="231"/>
        <end position="251"/>
    </location>
</feature>
<feature type="transmembrane region" description="Helical" evidence="7">
    <location>
        <begin position="126"/>
        <end position="148"/>
    </location>
</feature>
<dbReference type="PANTHER" id="PTHR43386">
    <property type="entry name" value="OLIGOPEPTIDE TRANSPORT SYSTEM PERMEASE PROTEIN APPC"/>
    <property type="match status" value="1"/>
</dbReference>
<sequence length="296" mass="32077">MPESTTSPQTARARRGRPRSGLRSLWKSPWFDIAAIIIVVVALMALFPSLFTHIDPRDCDLSKSRLGPEPGHLMGYDIQGCDYWSNIVYGARTSLEVGVYTAAISFVIALVAGSLAGYFGGVVDSVISWTSNVILGIPVGIASLVILYQFRSRTVWTIVFVLVLFSWAATMRYMRSSVMQVRNLEYIQAARGLGVGPWRILGSHVIPNAVTPLIVMTTLSVGAGMAAEAGFSILGVGLKLPAFSWGIQIALASQDGNWQIAPLLMFFPALMLGLTTLAFVVLGESLRDALDPKARR</sequence>
<keyword evidence="6 7" id="KW-0472">Membrane</keyword>
<evidence type="ECO:0000256" key="5">
    <source>
        <dbReference type="ARBA" id="ARBA00022989"/>
    </source>
</evidence>
<dbReference type="EMBL" id="BAAAPM010000003">
    <property type="protein sequence ID" value="GAA1723338.1"/>
    <property type="molecule type" value="Genomic_DNA"/>
</dbReference>
<keyword evidence="5 7" id="KW-1133">Transmembrane helix</keyword>
<feature type="transmembrane region" description="Helical" evidence="7">
    <location>
        <begin position="97"/>
        <end position="120"/>
    </location>
</feature>
<evidence type="ECO:0000313" key="9">
    <source>
        <dbReference type="EMBL" id="GAA1723338.1"/>
    </source>
</evidence>
<keyword evidence="2 7" id="KW-0813">Transport</keyword>
<dbReference type="SUPFAM" id="SSF161098">
    <property type="entry name" value="MetI-like"/>
    <property type="match status" value="1"/>
</dbReference>
<evidence type="ECO:0000256" key="4">
    <source>
        <dbReference type="ARBA" id="ARBA00022692"/>
    </source>
</evidence>
<evidence type="ECO:0000259" key="8">
    <source>
        <dbReference type="PROSITE" id="PS50928"/>
    </source>
</evidence>
<evidence type="ECO:0000256" key="7">
    <source>
        <dbReference type="RuleBase" id="RU363032"/>
    </source>
</evidence>
<dbReference type="CDD" id="cd06261">
    <property type="entry name" value="TM_PBP2"/>
    <property type="match status" value="1"/>
</dbReference>
<dbReference type="RefSeq" id="WP_344247946.1">
    <property type="nucleotide sequence ID" value="NZ_BAAAPM010000003.1"/>
</dbReference>
<dbReference type="InterPro" id="IPR035906">
    <property type="entry name" value="MetI-like_sf"/>
</dbReference>
<dbReference type="InterPro" id="IPR050366">
    <property type="entry name" value="BP-dependent_transpt_permease"/>
</dbReference>
<organism evidence="9 10">
    <name type="scientific">Isoptericola hypogeus</name>
    <dbReference type="NCBI Taxonomy" id="300179"/>
    <lineage>
        <taxon>Bacteria</taxon>
        <taxon>Bacillati</taxon>
        <taxon>Actinomycetota</taxon>
        <taxon>Actinomycetes</taxon>
        <taxon>Micrococcales</taxon>
        <taxon>Promicromonosporaceae</taxon>
        <taxon>Isoptericola</taxon>
    </lineage>
</organism>
<comment type="subcellular location">
    <subcellularLocation>
        <location evidence="1 7">Cell membrane</location>
        <topology evidence="1 7">Multi-pass membrane protein</topology>
    </subcellularLocation>
</comment>
<proteinExistence type="inferred from homology"/>
<evidence type="ECO:0000256" key="2">
    <source>
        <dbReference type="ARBA" id="ARBA00022448"/>
    </source>
</evidence>
<dbReference type="InterPro" id="IPR000515">
    <property type="entry name" value="MetI-like"/>
</dbReference>
<feature type="transmembrane region" description="Helical" evidence="7">
    <location>
        <begin position="263"/>
        <end position="286"/>
    </location>
</feature>
<dbReference type="Proteomes" id="UP001501138">
    <property type="component" value="Unassembled WGS sequence"/>
</dbReference>
<keyword evidence="4 7" id="KW-0812">Transmembrane</keyword>
<evidence type="ECO:0000313" key="10">
    <source>
        <dbReference type="Proteomes" id="UP001501138"/>
    </source>
</evidence>
<dbReference type="Gene3D" id="1.10.3720.10">
    <property type="entry name" value="MetI-like"/>
    <property type="match status" value="1"/>
</dbReference>
<dbReference type="Pfam" id="PF00528">
    <property type="entry name" value="BPD_transp_1"/>
    <property type="match status" value="1"/>
</dbReference>
<evidence type="ECO:0000256" key="6">
    <source>
        <dbReference type="ARBA" id="ARBA00023136"/>
    </source>
</evidence>
<evidence type="ECO:0000256" key="1">
    <source>
        <dbReference type="ARBA" id="ARBA00004651"/>
    </source>
</evidence>
<reference evidence="9 10" key="1">
    <citation type="journal article" date="2019" name="Int. J. Syst. Evol. Microbiol.">
        <title>The Global Catalogue of Microorganisms (GCM) 10K type strain sequencing project: providing services to taxonomists for standard genome sequencing and annotation.</title>
        <authorList>
            <consortium name="The Broad Institute Genomics Platform"/>
            <consortium name="The Broad Institute Genome Sequencing Center for Infectious Disease"/>
            <person name="Wu L."/>
            <person name="Ma J."/>
        </authorList>
    </citation>
    <scope>NUCLEOTIDE SEQUENCE [LARGE SCALE GENOMIC DNA]</scope>
    <source>
        <strain evidence="9 10">JCM 15589</strain>
    </source>
</reference>
<feature type="domain" description="ABC transmembrane type-1" evidence="8">
    <location>
        <begin position="91"/>
        <end position="283"/>
    </location>
</feature>